<evidence type="ECO:0000256" key="1">
    <source>
        <dbReference type="ARBA" id="ARBA00004571"/>
    </source>
</evidence>
<dbReference type="EMBL" id="WQLW01000006">
    <property type="protein sequence ID" value="MVO09359.1"/>
    <property type="molecule type" value="Genomic_DNA"/>
</dbReference>
<reference evidence="12" key="1">
    <citation type="submission" date="2019-05" db="EMBL/GenBank/DDBJ databases">
        <title>Flavobacterium profundi sp. nov., isolated from a deep-sea seamount.</title>
        <authorList>
            <person name="Zhang D.-C."/>
        </authorList>
    </citation>
    <scope>NUCLEOTIDE SEQUENCE [LARGE SCALE GENOMIC DNA]</scope>
    <source>
        <strain evidence="12">TP390</strain>
    </source>
</reference>
<evidence type="ECO:0000256" key="8">
    <source>
        <dbReference type="SAM" id="MobiDB-lite"/>
    </source>
</evidence>
<organism evidence="11 12">
    <name type="scientific">Flavobacterium profundi</name>
    <dbReference type="NCBI Taxonomy" id="1774945"/>
    <lineage>
        <taxon>Bacteria</taxon>
        <taxon>Pseudomonadati</taxon>
        <taxon>Bacteroidota</taxon>
        <taxon>Flavobacteriia</taxon>
        <taxon>Flavobacteriales</taxon>
        <taxon>Flavobacteriaceae</taxon>
        <taxon>Flavobacterium</taxon>
    </lineage>
</organism>
<evidence type="ECO:0000256" key="6">
    <source>
        <dbReference type="ARBA" id="ARBA00023237"/>
    </source>
</evidence>
<dbReference type="InterPro" id="IPR039426">
    <property type="entry name" value="TonB-dep_rcpt-like"/>
</dbReference>
<name>A0A6I4ILA7_9FLAO</name>
<dbReference type="OrthoDB" id="9768177at2"/>
<evidence type="ECO:0000313" key="11">
    <source>
        <dbReference type="EMBL" id="MVO09359.1"/>
    </source>
</evidence>
<feature type="region of interest" description="Disordered" evidence="8">
    <location>
        <begin position="659"/>
        <end position="679"/>
    </location>
</feature>
<dbReference type="GO" id="GO:0009279">
    <property type="term" value="C:cell outer membrane"/>
    <property type="evidence" value="ECO:0007669"/>
    <property type="project" value="UniProtKB-SubCell"/>
</dbReference>
<dbReference type="RefSeq" id="WP_140997742.1">
    <property type="nucleotide sequence ID" value="NZ_VDCZ01000006.1"/>
</dbReference>
<dbReference type="InterPro" id="IPR037066">
    <property type="entry name" value="Plug_dom_sf"/>
</dbReference>
<dbReference type="AlphaFoldDB" id="A0A6I4ILA7"/>
<dbReference type="Gene3D" id="2.170.130.10">
    <property type="entry name" value="TonB-dependent receptor, plug domain"/>
    <property type="match status" value="1"/>
</dbReference>
<dbReference type="InterPro" id="IPR012910">
    <property type="entry name" value="Plug_dom"/>
</dbReference>
<keyword evidence="12" id="KW-1185">Reference proteome</keyword>
<dbReference type="NCBIfam" id="TIGR04056">
    <property type="entry name" value="OMP_RagA_SusC"/>
    <property type="match status" value="1"/>
</dbReference>
<feature type="domain" description="TonB-dependent receptor plug" evidence="10">
    <location>
        <begin position="115"/>
        <end position="242"/>
    </location>
</feature>
<gene>
    <name evidence="11" type="ORF">GOQ30_09335</name>
</gene>
<dbReference type="InterPro" id="IPR008969">
    <property type="entry name" value="CarboxyPept-like_regulatory"/>
</dbReference>
<dbReference type="Gene3D" id="2.40.170.20">
    <property type="entry name" value="TonB-dependent receptor, beta-barrel domain"/>
    <property type="match status" value="1"/>
</dbReference>
<sequence>MKKFVLLLMIVFAVQNSFAQVKTINGTVTDLEGIPLPSANILIQGTSRGTDSDFDGKFTIQVNVGETLLVSYIGYETQKILIGAQNNLNIQLKESDANKLKEVVVTSLGIKKTRKSLTYAAQEIKAEELTRVRDVNIVNTIAGKVAGVTVTKSAGGTGGSTKVVIRGNSSVNNNQPLYVIDGIPMLNVGAGQPNDTFGSLAGGNKDGGDVVSLINPDDYEGMTVLKGAAASVLYGSQGANGVILLSSKRPQIGKASITAGSVTTFETAAYLPEFQTDYIATPGADESWGAAQKTRDHVKDFFDTAVTQTTSVGYALASENAATSFSFANVDASGIIPGNHLKKNNFGIRQTAKFFKDKLTFSANANYTSQTITNKPVNGFYFNPLTGVYLMPRGNDFNYYKNNYEVYDPTRNLMAQNWMTNRDIMQNPYWAINRNKSEDENHFFNGALSLSYKINDWLSVASRYSYNRITSEFDKRIFASTQGTLSHINGRYINENSVSTQRYADLIATITTKFNEEFSLNANIGTSVTNTMINQKTGLDSGISAGLQYANWFTLHNFVNNNGNYQTIDSRKEVQSIFAVATLGYKEMLFLDVAGRNDWSSALVNSDKIGFFYPSVGVTGIISEMTEMPDFINFGKVRATFAQVGSDVYSFVTAPTHYQNPATPNSSNPNAGPKKGTSLKPELKSEFEIGTEWRLFNNRLGFEVSYYNSETKNQYLQVVAPVGNSEGFTYYGFNAGNIKNKGIEAIVTGGIVRKDKFSWDTTINFSKNTNQVNGIPSELGNHLNLTEAGVNSYRYSLIEGRPFGVIEGINFKRDDQGRILLNDDGTFQKTEFEEVGNSNPDFMLGFSNSFKFGNFTANILLDGRFGGDVMSLTQAQNDAFGVSKATGDARNAGGVAINGVRASDGVPVTTMDAQSYYTQVGGRAGISGEYVYDATNISVREISIGYTIGTKLIPFFDKASVSLIARNLFFIYKDAPFDPNIALSTGEGLQGVDIYGLPSTRSIGINLNVTF</sequence>
<feature type="signal peptide" evidence="9">
    <location>
        <begin position="1"/>
        <end position="19"/>
    </location>
</feature>
<evidence type="ECO:0000256" key="9">
    <source>
        <dbReference type="SAM" id="SignalP"/>
    </source>
</evidence>
<dbReference type="PROSITE" id="PS52016">
    <property type="entry name" value="TONB_DEPENDENT_REC_3"/>
    <property type="match status" value="1"/>
</dbReference>
<evidence type="ECO:0000256" key="7">
    <source>
        <dbReference type="PROSITE-ProRule" id="PRU01360"/>
    </source>
</evidence>
<keyword evidence="5 7" id="KW-0472">Membrane</keyword>
<dbReference type="InterPro" id="IPR023996">
    <property type="entry name" value="TonB-dep_OMP_SusC/RagA"/>
</dbReference>
<comment type="subcellular location">
    <subcellularLocation>
        <location evidence="1 7">Cell outer membrane</location>
        <topology evidence="1 7">Multi-pass membrane protein</topology>
    </subcellularLocation>
</comment>
<protein>
    <submittedName>
        <fullName evidence="11">SusC/RagA family TonB-linked outer membrane protein</fullName>
    </submittedName>
</protein>
<evidence type="ECO:0000256" key="4">
    <source>
        <dbReference type="ARBA" id="ARBA00022692"/>
    </source>
</evidence>
<dbReference type="InterPro" id="IPR036942">
    <property type="entry name" value="Beta-barrel_TonB_sf"/>
</dbReference>
<dbReference type="Gene3D" id="2.60.40.1120">
    <property type="entry name" value="Carboxypeptidase-like, regulatory domain"/>
    <property type="match status" value="1"/>
</dbReference>
<dbReference type="Pfam" id="PF07715">
    <property type="entry name" value="Plug"/>
    <property type="match status" value="1"/>
</dbReference>
<keyword evidence="3 7" id="KW-1134">Transmembrane beta strand</keyword>
<dbReference type="SUPFAM" id="SSF49464">
    <property type="entry name" value="Carboxypeptidase regulatory domain-like"/>
    <property type="match status" value="1"/>
</dbReference>
<dbReference type="Pfam" id="PF13715">
    <property type="entry name" value="CarbopepD_reg_2"/>
    <property type="match status" value="1"/>
</dbReference>
<comment type="similarity">
    <text evidence="7">Belongs to the TonB-dependent receptor family.</text>
</comment>
<dbReference type="SUPFAM" id="SSF56935">
    <property type="entry name" value="Porins"/>
    <property type="match status" value="1"/>
</dbReference>
<evidence type="ECO:0000313" key="12">
    <source>
        <dbReference type="Proteomes" id="UP000431264"/>
    </source>
</evidence>
<evidence type="ECO:0000256" key="3">
    <source>
        <dbReference type="ARBA" id="ARBA00022452"/>
    </source>
</evidence>
<keyword evidence="6 7" id="KW-0998">Cell outer membrane</keyword>
<accession>A0A6I4ILA7</accession>
<evidence type="ECO:0000259" key="10">
    <source>
        <dbReference type="Pfam" id="PF07715"/>
    </source>
</evidence>
<proteinExistence type="inferred from homology"/>
<feature type="compositionally biased region" description="Low complexity" evidence="8">
    <location>
        <begin position="660"/>
        <end position="673"/>
    </location>
</feature>
<keyword evidence="4 7" id="KW-0812">Transmembrane</keyword>
<comment type="caution">
    <text evidence="11">The sequence shown here is derived from an EMBL/GenBank/DDBJ whole genome shotgun (WGS) entry which is preliminary data.</text>
</comment>
<evidence type="ECO:0000256" key="2">
    <source>
        <dbReference type="ARBA" id="ARBA00022448"/>
    </source>
</evidence>
<feature type="chain" id="PRO_5026087402" evidence="9">
    <location>
        <begin position="20"/>
        <end position="1011"/>
    </location>
</feature>
<evidence type="ECO:0000256" key="5">
    <source>
        <dbReference type="ARBA" id="ARBA00023136"/>
    </source>
</evidence>
<keyword evidence="2 7" id="KW-0813">Transport</keyword>
<keyword evidence="9" id="KW-0732">Signal</keyword>
<dbReference type="Proteomes" id="UP000431264">
    <property type="component" value="Unassembled WGS sequence"/>
</dbReference>